<organism evidence="1">
    <name type="scientific">Oryza barthii</name>
    <dbReference type="NCBI Taxonomy" id="65489"/>
    <lineage>
        <taxon>Eukaryota</taxon>
        <taxon>Viridiplantae</taxon>
        <taxon>Streptophyta</taxon>
        <taxon>Embryophyta</taxon>
        <taxon>Tracheophyta</taxon>
        <taxon>Spermatophyta</taxon>
        <taxon>Magnoliopsida</taxon>
        <taxon>Liliopsida</taxon>
        <taxon>Poales</taxon>
        <taxon>Poaceae</taxon>
        <taxon>BOP clade</taxon>
        <taxon>Oryzoideae</taxon>
        <taxon>Oryzeae</taxon>
        <taxon>Oryzinae</taxon>
        <taxon>Oryza</taxon>
    </lineage>
</organism>
<reference evidence="1" key="2">
    <citation type="submission" date="2015-03" db="UniProtKB">
        <authorList>
            <consortium name="EnsemblPlants"/>
        </authorList>
    </citation>
    <scope>IDENTIFICATION</scope>
</reference>
<dbReference type="EnsemblPlants" id="OBART04G12480.1">
    <property type="protein sequence ID" value="OBART04G12480.1"/>
    <property type="gene ID" value="OBART04G12480"/>
</dbReference>
<evidence type="ECO:0000313" key="1">
    <source>
        <dbReference type="EnsemblPlants" id="OBART04G12480.1"/>
    </source>
</evidence>
<reference evidence="1" key="1">
    <citation type="journal article" date="2009" name="Rice">
        <title>De Novo Next Generation Sequencing of Plant Genomes.</title>
        <authorList>
            <person name="Rounsley S."/>
            <person name="Marri P.R."/>
            <person name="Yu Y."/>
            <person name="He R."/>
            <person name="Sisneros N."/>
            <person name="Goicoechea J.L."/>
            <person name="Lee S.J."/>
            <person name="Angelova A."/>
            <person name="Kudrna D."/>
            <person name="Luo M."/>
            <person name="Affourtit J."/>
            <person name="Desany B."/>
            <person name="Knight J."/>
            <person name="Niazi F."/>
            <person name="Egholm M."/>
            <person name="Wing R.A."/>
        </authorList>
    </citation>
    <scope>NUCLEOTIDE SEQUENCE [LARGE SCALE GENOMIC DNA]</scope>
    <source>
        <strain evidence="1">cv. IRGC 105608</strain>
    </source>
</reference>
<protein>
    <submittedName>
        <fullName evidence="1">Uncharacterized protein</fullName>
    </submittedName>
</protein>
<dbReference type="Gramene" id="OBART04G12480.1">
    <property type="protein sequence ID" value="OBART04G12480.1"/>
    <property type="gene ID" value="OBART04G12480"/>
</dbReference>
<proteinExistence type="predicted"/>
<name>A0A0D3FVT6_9ORYZ</name>
<dbReference type="PaxDb" id="65489-OBART04G12480.1"/>
<dbReference type="Proteomes" id="UP000026960">
    <property type="component" value="Chromosome 4"/>
</dbReference>
<sequence length="61" mass="6832">MKTMGLQPRTSREIPLLCARGASTAVAASGFSGLWRRRRRWGRCASATEHPSPRVQTKDNY</sequence>
<evidence type="ECO:0000313" key="2">
    <source>
        <dbReference type="Proteomes" id="UP000026960"/>
    </source>
</evidence>
<keyword evidence="2" id="KW-1185">Reference proteome</keyword>
<accession>A0A0D3FVT6</accession>
<dbReference type="AlphaFoldDB" id="A0A0D3FVT6"/>
<dbReference type="HOGENOM" id="CLU_2926267_0_0_1"/>